<keyword evidence="2" id="KW-0732">Signal</keyword>
<dbReference type="Pfam" id="PF01476">
    <property type="entry name" value="LysM"/>
    <property type="match status" value="3"/>
</dbReference>
<dbReference type="RefSeq" id="WP_150279083.1">
    <property type="nucleotide sequence ID" value="NZ_BMFF01000008.1"/>
</dbReference>
<dbReference type="PROSITE" id="PS00922">
    <property type="entry name" value="TRANSGLYCOSYLASE"/>
    <property type="match status" value="1"/>
</dbReference>
<dbReference type="InterPro" id="IPR036779">
    <property type="entry name" value="LysM_dom_sf"/>
</dbReference>
<reference evidence="5" key="1">
    <citation type="journal article" date="2019" name="Int. J. Syst. Evol. Microbiol.">
        <title>The Global Catalogue of Microorganisms (GCM) 10K type strain sequencing project: providing services to taxonomists for standard genome sequencing and annotation.</title>
        <authorList>
            <consortium name="The Broad Institute Genomics Platform"/>
            <consortium name="The Broad Institute Genome Sequencing Center for Infectious Disease"/>
            <person name="Wu L."/>
            <person name="Ma J."/>
        </authorList>
    </citation>
    <scope>NUCLEOTIDE SEQUENCE [LARGE SCALE GENOMIC DNA]</scope>
    <source>
        <strain evidence="5">CGMCC 1.12482</strain>
    </source>
</reference>
<evidence type="ECO:0000256" key="2">
    <source>
        <dbReference type="SAM" id="SignalP"/>
    </source>
</evidence>
<evidence type="ECO:0000256" key="1">
    <source>
        <dbReference type="ARBA" id="ARBA00007734"/>
    </source>
</evidence>
<organism evidence="4 5">
    <name type="scientific">Halopseudomonas salina</name>
    <dbReference type="NCBI Taxonomy" id="1323744"/>
    <lineage>
        <taxon>Bacteria</taxon>
        <taxon>Pseudomonadati</taxon>
        <taxon>Pseudomonadota</taxon>
        <taxon>Gammaproteobacteria</taxon>
        <taxon>Pseudomonadales</taxon>
        <taxon>Pseudomonadaceae</taxon>
        <taxon>Halopseudomonas</taxon>
    </lineage>
</organism>
<dbReference type="CDD" id="cd00118">
    <property type="entry name" value="LysM"/>
    <property type="match status" value="3"/>
</dbReference>
<dbReference type="EMBL" id="BMFF01000008">
    <property type="protein sequence ID" value="GGD10174.1"/>
    <property type="molecule type" value="Genomic_DNA"/>
</dbReference>
<dbReference type="SMART" id="SM00257">
    <property type="entry name" value="LysM"/>
    <property type="match status" value="3"/>
</dbReference>
<dbReference type="SUPFAM" id="SSF53955">
    <property type="entry name" value="Lysozyme-like"/>
    <property type="match status" value="1"/>
</dbReference>
<dbReference type="CDD" id="cd16894">
    <property type="entry name" value="MltD-like"/>
    <property type="match status" value="1"/>
</dbReference>
<protein>
    <submittedName>
        <fullName evidence="4">Murein transglycosylase</fullName>
    </submittedName>
</protein>
<dbReference type="PANTHER" id="PTHR33734:SF22">
    <property type="entry name" value="MEMBRANE-BOUND LYTIC MUREIN TRANSGLYCOSYLASE D"/>
    <property type="match status" value="1"/>
</dbReference>
<comment type="caution">
    <text evidence="4">The sequence shown here is derived from an EMBL/GenBank/DDBJ whole genome shotgun (WGS) entry which is preliminary data.</text>
</comment>
<dbReference type="PANTHER" id="PTHR33734">
    <property type="entry name" value="LYSM DOMAIN-CONTAINING GPI-ANCHORED PROTEIN 2"/>
    <property type="match status" value="1"/>
</dbReference>
<dbReference type="SUPFAM" id="SSF54106">
    <property type="entry name" value="LysM domain"/>
    <property type="match status" value="3"/>
</dbReference>
<accession>A0ABQ1Q328</accession>
<dbReference type="Gene3D" id="1.10.530.10">
    <property type="match status" value="1"/>
</dbReference>
<feature type="domain" description="LysM" evidence="3">
    <location>
        <begin position="423"/>
        <end position="466"/>
    </location>
</feature>
<dbReference type="PROSITE" id="PS51782">
    <property type="entry name" value="LYSM"/>
    <property type="match status" value="3"/>
</dbReference>
<dbReference type="InterPro" id="IPR018392">
    <property type="entry name" value="LysM"/>
</dbReference>
<dbReference type="Pfam" id="PF01464">
    <property type="entry name" value="SLT"/>
    <property type="match status" value="1"/>
</dbReference>
<dbReference type="InterPro" id="IPR023346">
    <property type="entry name" value="Lysozyme-like_dom_sf"/>
</dbReference>
<feature type="domain" description="LysM" evidence="3">
    <location>
        <begin position="351"/>
        <end position="394"/>
    </location>
</feature>
<dbReference type="Proteomes" id="UP000638188">
    <property type="component" value="Unassembled WGS sequence"/>
</dbReference>
<evidence type="ECO:0000313" key="4">
    <source>
        <dbReference type="EMBL" id="GGD10174.1"/>
    </source>
</evidence>
<proteinExistence type="inferred from homology"/>
<sequence length="528" mass="58874">MPFFVSTPRFSSRALLLIAGLAFLAGCQTSPSQQAHRSDSGAESIPTQTTYERNRGIILLKNAKGPRSEIETITARTLWGRIRQGFMLDPTAIDNPRIDRQRLAYSSESRYFEMTSKRSERYLHYVVEQLDERGMPLELALLPFVESGYNPMALSRSQAAGIWQFIPSTGKVFDLRQDSWYDGRRDITASTQAALDYLSKLNEMFDGDWLLAIAAYNCGEGCVGRAVAANRAKGLPADYWSLDLPHETMNYVPKLLALSQIIERPELHGTVLPELADSPYFAAVTIERQLDLHKAAELADIPTEDFIKLNPAFKQRVTAPGAYQLLVPIDRLEQFSTALAELPEDEHVKYQRYNVRAGDNLSQIASRHNVKVSALREVNQLDSNLLRVGQVLMLPLSANSLSAQVVSDQAVSASRSAPSATATSYRVRPGDNLWEIARKHGISVASLKQQNLLDTPALQVGQTLKIPGQARSSQAEQSTRKPIVYKVKPGDSLFSIARQFNIAIDRIREHNDLGRHLQPGQELTLNLY</sequence>
<comment type="similarity">
    <text evidence="1">Belongs to the transglycosylase Slt family.</text>
</comment>
<gene>
    <name evidence="4" type="primary">mltD</name>
    <name evidence="4" type="ORF">GCM10007418_31520</name>
</gene>
<evidence type="ECO:0000313" key="5">
    <source>
        <dbReference type="Proteomes" id="UP000638188"/>
    </source>
</evidence>
<dbReference type="Gene3D" id="3.10.350.10">
    <property type="entry name" value="LysM domain"/>
    <property type="match status" value="3"/>
</dbReference>
<name>A0ABQ1Q328_9GAMM</name>
<feature type="signal peptide" evidence="2">
    <location>
        <begin position="1"/>
        <end position="24"/>
    </location>
</feature>
<keyword evidence="5" id="KW-1185">Reference proteome</keyword>
<dbReference type="InterPro" id="IPR000189">
    <property type="entry name" value="Transglyc_AS"/>
</dbReference>
<dbReference type="InterPro" id="IPR008258">
    <property type="entry name" value="Transglycosylase_SLT_dom_1"/>
</dbReference>
<feature type="domain" description="LysM" evidence="3">
    <location>
        <begin position="483"/>
        <end position="528"/>
    </location>
</feature>
<evidence type="ECO:0000259" key="3">
    <source>
        <dbReference type="PROSITE" id="PS51782"/>
    </source>
</evidence>
<feature type="chain" id="PRO_5046807916" evidence="2">
    <location>
        <begin position="25"/>
        <end position="528"/>
    </location>
</feature>